<dbReference type="GO" id="GO:0003975">
    <property type="term" value="F:UDP-N-acetylglucosamine-dolichyl-phosphate N-acetylglucosaminephosphotransferase activity"/>
    <property type="evidence" value="ECO:0007669"/>
    <property type="project" value="UniProtKB-EC"/>
</dbReference>
<organism evidence="20">
    <name type="scientific">Lynceus sp. MCZ IZ 141354</name>
    <dbReference type="NCBI Taxonomy" id="1930659"/>
    <lineage>
        <taxon>Eukaryota</taxon>
        <taxon>Metazoa</taxon>
        <taxon>Ecdysozoa</taxon>
        <taxon>Arthropoda</taxon>
        <taxon>Crustacea</taxon>
        <taxon>Branchiopoda</taxon>
        <taxon>Diplostraca</taxon>
        <taxon>Laevicaudata</taxon>
        <taxon>Lynceidae</taxon>
        <taxon>Lynceus</taxon>
    </lineage>
</organism>
<evidence type="ECO:0000256" key="7">
    <source>
        <dbReference type="ARBA" id="ARBA00022676"/>
    </source>
</evidence>
<feature type="transmembrane region" description="Helical" evidence="19">
    <location>
        <begin position="64"/>
        <end position="81"/>
    </location>
</feature>
<comment type="subcellular location">
    <subcellularLocation>
        <location evidence="2">Endoplasmic reticulum membrane</location>
        <topology evidence="2">Multi-pass membrane protein</topology>
    </subcellularLocation>
</comment>
<evidence type="ECO:0000256" key="12">
    <source>
        <dbReference type="ARBA" id="ARBA00022842"/>
    </source>
</evidence>
<keyword evidence="9 19" id="KW-0812">Transmembrane</keyword>
<dbReference type="PANTHER" id="PTHR10571:SF0">
    <property type="entry name" value="UDP-N-ACETYLGLUCOSAMINE--DOLICHYL-PHOSPHATE N-ACETYLGLUCOSAMINEPHOSPHOTRANSFERASE"/>
    <property type="match status" value="1"/>
</dbReference>
<dbReference type="GO" id="GO:0016757">
    <property type="term" value="F:glycosyltransferase activity"/>
    <property type="evidence" value="ECO:0007669"/>
    <property type="project" value="UniProtKB-KW"/>
</dbReference>
<evidence type="ECO:0000313" key="20">
    <source>
        <dbReference type="EMBL" id="CAG4645586.1"/>
    </source>
</evidence>
<keyword evidence="8" id="KW-0808">Transferase</keyword>
<evidence type="ECO:0000256" key="10">
    <source>
        <dbReference type="ARBA" id="ARBA00022723"/>
    </source>
</evidence>
<sequence length="411" mass="46371">MIRRPPRSTRSEFYSPTILVNFLLSLAGFGLSLQIIPKLKDMFIKAGLFGVDLNKTDKRQVPEATGVITGCVFLMILFLFIPFPFGQHLLDSSQYFPHHEFVELIAALLSICCMLLLGFADDVLDLRWKHKLLLPTIASLPLLTVYYVNFNSTTVLIPRLFRFLFGTSIDLGVLYYVFMGMLAVFCTNAINIYAGINGLESGQSIVIALSILMFNFIELAGVSWKNHLFSIYFMMPYVGTTAALLYYNWYPSRCFVGDTFNYFSGMTFAVVAILGHFSKTVLLFFIPQIINFIFSIPQLFHLIPCPRHRLPRINPETGLLEASCAEFKESDLKLLGRWILFLYKSLGLVSVKPGKDGMIQVTNCTLISLALKLKGPTHEADLTALLMIVQVLSSFLAFTIRYPLASLFYDV</sequence>
<comment type="similarity">
    <text evidence="4">Belongs to the glycosyltransferase 4 family.</text>
</comment>
<dbReference type="AlphaFoldDB" id="A0A9N6WR87"/>
<keyword evidence="7" id="KW-0328">Glycosyltransferase</keyword>
<evidence type="ECO:0000256" key="1">
    <source>
        <dbReference type="ARBA" id="ARBA00001946"/>
    </source>
</evidence>
<comment type="function">
    <text evidence="17">UDP-N-acetylglucosamine--dolichyl-phosphate N-acetylglucosaminephosphotransferase that operates in the biosynthetic pathway of dolichol-linked oligosaccharides, the glycan precursors employed in protein asparagine (N)-glycosylation. The assembly of dolichol-linked oligosaccharides begins on the cytosolic side of the endoplasmic reticulum membrane and finishes in its lumen. The sequential addition of sugars to dolichol pyrophosphate produces dolichol-linked oligosaccharides containing fourteen sugars, including two GlcNAcs, nine mannoses and three glucoses. Once assembled, the oligosaccharide is transferred from the lipid to nascent proteins by oligosaccharyltransferases. Catalyzes the initial step of dolichol-linked oligosaccharide biosynthesis, transfering GlcNAc-1-P from cytosolic UDP-GlcNAc onto the carrier lipid dolichyl phosphate (P-dolichol), yielding GlcNAc-P-P-dolichol embedded in the cytoplasmic leaflet of the endoplasmic reticulum membrane.</text>
</comment>
<feature type="transmembrane region" description="Helical" evidence="19">
    <location>
        <begin position="259"/>
        <end position="277"/>
    </location>
</feature>
<accession>A0A9N6WR87</accession>
<feature type="transmembrane region" description="Helical" evidence="19">
    <location>
        <begin position="13"/>
        <end position="36"/>
    </location>
</feature>
<evidence type="ECO:0000256" key="11">
    <source>
        <dbReference type="ARBA" id="ARBA00022824"/>
    </source>
</evidence>
<evidence type="ECO:0000256" key="19">
    <source>
        <dbReference type="SAM" id="Phobius"/>
    </source>
</evidence>
<keyword evidence="14 19" id="KW-0472">Membrane</keyword>
<keyword evidence="10" id="KW-0479">Metal-binding</keyword>
<keyword evidence="12" id="KW-0460">Magnesium</keyword>
<dbReference type="CDD" id="cd06855">
    <property type="entry name" value="GT_GPT_euk"/>
    <property type="match status" value="1"/>
</dbReference>
<evidence type="ECO:0000256" key="6">
    <source>
        <dbReference type="ARBA" id="ARBA00017659"/>
    </source>
</evidence>
<proteinExistence type="inferred from homology"/>
<dbReference type="EMBL" id="OC988931">
    <property type="protein sequence ID" value="CAG4645586.1"/>
    <property type="molecule type" value="Genomic_DNA"/>
</dbReference>
<evidence type="ECO:0000256" key="8">
    <source>
        <dbReference type="ARBA" id="ARBA00022679"/>
    </source>
</evidence>
<evidence type="ECO:0000256" key="17">
    <source>
        <dbReference type="ARBA" id="ARBA00044717"/>
    </source>
</evidence>
<comment type="catalytic activity">
    <reaction evidence="18">
        <text>a di-trans,poly-cis-dolichyl phosphate + UDP-N-acetyl-alpha-D-glucosamine = an N-acetyl-alpha-D-glucosaminyl-diphospho-di-trans,poly-cis-dolichol + UMP</text>
        <dbReference type="Rhea" id="RHEA:13289"/>
        <dbReference type="Rhea" id="RHEA-COMP:19498"/>
        <dbReference type="Rhea" id="RHEA-COMP:19507"/>
        <dbReference type="ChEBI" id="CHEBI:57683"/>
        <dbReference type="ChEBI" id="CHEBI:57705"/>
        <dbReference type="ChEBI" id="CHEBI:57865"/>
        <dbReference type="ChEBI" id="CHEBI:58427"/>
        <dbReference type="EC" id="2.7.8.15"/>
    </reaction>
    <physiologicalReaction direction="left-to-right" evidence="18">
        <dbReference type="Rhea" id="RHEA:13290"/>
    </physiologicalReaction>
</comment>
<name>A0A9N6WR87_9CRUS</name>
<keyword evidence="13 19" id="KW-1133">Transmembrane helix</keyword>
<evidence type="ECO:0000256" key="5">
    <source>
        <dbReference type="ARBA" id="ARBA00013225"/>
    </source>
</evidence>
<feature type="transmembrane region" description="Helical" evidence="19">
    <location>
        <begin position="205"/>
        <end position="223"/>
    </location>
</feature>
<comment type="cofactor">
    <cofactor evidence="1">
        <name>Mg(2+)</name>
        <dbReference type="ChEBI" id="CHEBI:18420"/>
    </cofactor>
</comment>
<reference evidence="20" key="1">
    <citation type="submission" date="2021-04" db="EMBL/GenBank/DDBJ databases">
        <authorList>
            <person name="Cornetti L."/>
        </authorList>
    </citation>
    <scope>NUCLEOTIDE SEQUENCE</scope>
</reference>
<dbReference type="GO" id="GO:0005789">
    <property type="term" value="C:endoplasmic reticulum membrane"/>
    <property type="evidence" value="ECO:0007669"/>
    <property type="project" value="UniProtKB-SubCell"/>
</dbReference>
<evidence type="ECO:0000256" key="2">
    <source>
        <dbReference type="ARBA" id="ARBA00004477"/>
    </source>
</evidence>
<comment type="pathway">
    <text evidence="3">Protein modification; protein glycosylation.</text>
</comment>
<evidence type="ECO:0000256" key="18">
    <source>
        <dbReference type="ARBA" id="ARBA00045078"/>
    </source>
</evidence>
<dbReference type="PANTHER" id="PTHR10571">
    <property type="entry name" value="UDP-N-ACETYLGLUCOSAMINE--DOLICHYL-PHOSPHATE N-ACETYLGLUCOSAMINEPHOSPHOTRANSFERASE"/>
    <property type="match status" value="1"/>
</dbReference>
<evidence type="ECO:0000256" key="14">
    <source>
        <dbReference type="ARBA" id="ARBA00023136"/>
    </source>
</evidence>
<dbReference type="Pfam" id="PF00953">
    <property type="entry name" value="Glycos_transf_4"/>
    <property type="match status" value="1"/>
</dbReference>
<dbReference type="GO" id="GO:0006488">
    <property type="term" value="P:dolichol-linked oligosaccharide biosynthetic process"/>
    <property type="evidence" value="ECO:0007669"/>
    <property type="project" value="InterPro"/>
</dbReference>
<feature type="transmembrane region" description="Helical" evidence="19">
    <location>
        <begin position="132"/>
        <end position="150"/>
    </location>
</feature>
<protein>
    <recommendedName>
        <fullName evidence="6">UDP-N-acetylglucosamine--dolichyl-phosphate N-acetylglucosaminephosphotransferase</fullName>
        <ecNumber evidence="5">2.7.8.15</ecNumber>
    </recommendedName>
    <alternativeName>
        <fullName evidence="15">GlcNAc-1-P transferase</fullName>
    </alternativeName>
    <alternativeName>
        <fullName evidence="16">N-acetylglucosamine-1-phosphate transferase</fullName>
    </alternativeName>
</protein>
<dbReference type="InterPro" id="IPR033895">
    <property type="entry name" value="GPT"/>
</dbReference>
<dbReference type="EC" id="2.7.8.15" evidence="5"/>
<dbReference type="GO" id="GO:0046872">
    <property type="term" value="F:metal ion binding"/>
    <property type="evidence" value="ECO:0007669"/>
    <property type="project" value="UniProtKB-KW"/>
</dbReference>
<feature type="transmembrane region" description="Helical" evidence="19">
    <location>
        <begin position="173"/>
        <end position="193"/>
    </location>
</feature>
<feature type="transmembrane region" description="Helical" evidence="19">
    <location>
        <begin position="382"/>
        <end position="404"/>
    </location>
</feature>
<feature type="transmembrane region" description="Helical" evidence="19">
    <location>
        <begin position="283"/>
        <end position="303"/>
    </location>
</feature>
<feature type="transmembrane region" description="Helical" evidence="19">
    <location>
        <begin position="101"/>
        <end position="120"/>
    </location>
</feature>
<evidence type="ECO:0000256" key="13">
    <source>
        <dbReference type="ARBA" id="ARBA00022989"/>
    </source>
</evidence>
<evidence type="ECO:0000256" key="15">
    <source>
        <dbReference type="ARBA" id="ARBA00029567"/>
    </source>
</evidence>
<gene>
    <name evidence="20" type="primary">EOG090X07N9</name>
</gene>
<evidence type="ECO:0000256" key="3">
    <source>
        <dbReference type="ARBA" id="ARBA00004922"/>
    </source>
</evidence>
<dbReference type="InterPro" id="IPR000715">
    <property type="entry name" value="Glycosyl_transferase_4"/>
</dbReference>
<evidence type="ECO:0000256" key="16">
    <source>
        <dbReference type="ARBA" id="ARBA00033238"/>
    </source>
</evidence>
<evidence type="ECO:0000256" key="9">
    <source>
        <dbReference type="ARBA" id="ARBA00022692"/>
    </source>
</evidence>
<evidence type="ECO:0000256" key="4">
    <source>
        <dbReference type="ARBA" id="ARBA00009317"/>
    </source>
</evidence>
<feature type="transmembrane region" description="Helical" evidence="19">
    <location>
        <begin position="229"/>
        <end position="247"/>
    </location>
</feature>
<keyword evidence="11" id="KW-0256">Endoplasmic reticulum</keyword>